<evidence type="ECO:0000256" key="1">
    <source>
        <dbReference type="ARBA" id="ARBA00004141"/>
    </source>
</evidence>
<dbReference type="InterPro" id="IPR050794">
    <property type="entry name" value="CPA2_transporter"/>
</dbReference>
<protein>
    <submittedName>
        <fullName evidence="7">Uncharacterized protein</fullName>
    </submittedName>
</protein>
<dbReference type="GO" id="GO:0006813">
    <property type="term" value="P:potassium ion transport"/>
    <property type="evidence" value="ECO:0007669"/>
    <property type="project" value="UniProtKB-KW"/>
</dbReference>
<keyword evidence="6" id="KW-0812">Transmembrane</keyword>
<evidence type="ECO:0000256" key="5">
    <source>
        <dbReference type="ARBA" id="ARBA00023065"/>
    </source>
</evidence>
<accession>A0ABD3A7T9</accession>
<dbReference type="Proteomes" id="UP001630127">
    <property type="component" value="Unassembled WGS sequence"/>
</dbReference>
<keyword evidence="5" id="KW-0406">Ion transport</keyword>
<keyword evidence="6" id="KW-0472">Membrane</keyword>
<comment type="subcellular location">
    <subcellularLocation>
        <location evidence="1">Membrane</location>
        <topology evidence="1">Multi-pass membrane protein</topology>
    </subcellularLocation>
</comment>
<evidence type="ECO:0000256" key="4">
    <source>
        <dbReference type="ARBA" id="ARBA00022958"/>
    </source>
</evidence>
<organism evidence="7 8">
    <name type="scientific">Cinchona calisaya</name>
    <dbReference type="NCBI Taxonomy" id="153742"/>
    <lineage>
        <taxon>Eukaryota</taxon>
        <taxon>Viridiplantae</taxon>
        <taxon>Streptophyta</taxon>
        <taxon>Embryophyta</taxon>
        <taxon>Tracheophyta</taxon>
        <taxon>Spermatophyta</taxon>
        <taxon>Magnoliopsida</taxon>
        <taxon>eudicotyledons</taxon>
        <taxon>Gunneridae</taxon>
        <taxon>Pentapetalae</taxon>
        <taxon>asterids</taxon>
        <taxon>lamiids</taxon>
        <taxon>Gentianales</taxon>
        <taxon>Rubiaceae</taxon>
        <taxon>Cinchonoideae</taxon>
        <taxon>Cinchoneae</taxon>
        <taxon>Cinchona</taxon>
    </lineage>
</organism>
<dbReference type="InterPro" id="IPR038770">
    <property type="entry name" value="Na+/solute_symporter_sf"/>
</dbReference>
<feature type="transmembrane region" description="Helical" evidence="6">
    <location>
        <begin position="58"/>
        <end position="77"/>
    </location>
</feature>
<sequence>MSDPRKGACQVLFAVNPIISMSLQVSCILVISHFFHLRLKPFGQPGPVAQILRRQSSPYILIKLTYVVHKFVLPVYFGYSGFRAVLTSIDSLVKLSVVFVLLLLSFGGKIIGTLAACSHLKIPLNEGVLIAFLMNLKSHADLLTLSAAMQDKAFMVRRESDIPGFRHIAFESQNPECELRLLTCVRGLRSVGTMVRLAAAIKKMNEAVDIFSAKTGVMIHQIKVVSPFVRIYLDWCKCAEDVRASSIILPFHKHQRIDGKLENSKEGKRTTN</sequence>
<evidence type="ECO:0000256" key="3">
    <source>
        <dbReference type="ARBA" id="ARBA00022538"/>
    </source>
</evidence>
<evidence type="ECO:0000313" key="8">
    <source>
        <dbReference type="Proteomes" id="UP001630127"/>
    </source>
</evidence>
<dbReference type="PANTHER" id="PTHR32468">
    <property type="entry name" value="CATION/H + ANTIPORTER"/>
    <property type="match status" value="1"/>
</dbReference>
<reference evidence="7 8" key="1">
    <citation type="submission" date="2024-11" db="EMBL/GenBank/DDBJ databases">
        <title>A near-complete genome assembly of Cinchona calisaya.</title>
        <authorList>
            <person name="Lian D.C."/>
            <person name="Zhao X.W."/>
            <person name="Wei L."/>
        </authorList>
    </citation>
    <scope>NUCLEOTIDE SEQUENCE [LARGE SCALE GENOMIC DNA]</scope>
    <source>
        <tissue evidence="7">Nenye</tissue>
    </source>
</reference>
<gene>
    <name evidence="7" type="ORF">ACH5RR_011925</name>
</gene>
<evidence type="ECO:0000256" key="6">
    <source>
        <dbReference type="SAM" id="Phobius"/>
    </source>
</evidence>
<name>A0ABD3A7T9_9GENT</name>
<keyword evidence="6" id="KW-1133">Transmembrane helix</keyword>
<dbReference type="GO" id="GO:0016020">
    <property type="term" value="C:membrane"/>
    <property type="evidence" value="ECO:0007669"/>
    <property type="project" value="UniProtKB-SubCell"/>
</dbReference>
<feature type="transmembrane region" description="Helical" evidence="6">
    <location>
        <begin position="12"/>
        <end position="37"/>
    </location>
</feature>
<keyword evidence="8" id="KW-1185">Reference proteome</keyword>
<evidence type="ECO:0000256" key="2">
    <source>
        <dbReference type="ARBA" id="ARBA00022448"/>
    </source>
</evidence>
<evidence type="ECO:0000313" key="7">
    <source>
        <dbReference type="EMBL" id="KAL3527269.1"/>
    </source>
</evidence>
<dbReference type="EMBL" id="JBJUIK010000005">
    <property type="protein sequence ID" value="KAL3527269.1"/>
    <property type="molecule type" value="Genomic_DNA"/>
</dbReference>
<keyword evidence="3" id="KW-0633">Potassium transport</keyword>
<dbReference type="Gene3D" id="1.20.1530.20">
    <property type="match status" value="1"/>
</dbReference>
<dbReference type="AlphaFoldDB" id="A0ABD3A7T9"/>
<comment type="caution">
    <text evidence="7">The sequence shown here is derived from an EMBL/GenBank/DDBJ whole genome shotgun (WGS) entry which is preliminary data.</text>
</comment>
<keyword evidence="2" id="KW-0813">Transport</keyword>
<keyword evidence="4" id="KW-0630">Potassium</keyword>
<feature type="transmembrane region" description="Helical" evidence="6">
    <location>
        <begin position="97"/>
        <end position="117"/>
    </location>
</feature>
<proteinExistence type="predicted"/>
<dbReference type="PANTHER" id="PTHR32468:SF18">
    <property type="entry name" value="CATION_H(+) ANTIPORTER 1"/>
    <property type="match status" value="1"/>
</dbReference>